<keyword evidence="2" id="KW-1185">Reference proteome</keyword>
<name>A0A0M9WAP5_9EURO</name>
<dbReference type="EMBL" id="LHQQ01000305">
    <property type="protein sequence ID" value="KOS37642.1"/>
    <property type="molecule type" value="Genomic_DNA"/>
</dbReference>
<evidence type="ECO:0000313" key="2">
    <source>
        <dbReference type="Proteomes" id="UP000037696"/>
    </source>
</evidence>
<organism evidence="1 2">
    <name type="scientific">Penicillium nordicum</name>
    <dbReference type="NCBI Taxonomy" id="229535"/>
    <lineage>
        <taxon>Eukaryota</taxon>
        <taxon>Fungi</taxon>
        <taxon>Dikarya</taxon>
        <taxon>Ascomycota</taxon>
        <taxon>Pezizomycotina</taxon>
        <taxon>Eurotiomycetes</taxon>
        <taxon>Eurotiomycetidae</taxon>
        <taxon>Eurotiales</taxon>
        <taxon>Aspergillaceae</taxon>
        <taxon>Penicillium</taxon>
    </lineage>
</organism>
<dbReference type="Proteomes" id="UP000037696">
    <property type="component" value="Unassembled WGS sequence"/>
</dbReference>
<proteinExistence type="predicted"/>
<evidence type="ECO:0000313" key="1">
    <source>
        <dbReference type="EMBL" id="KOS37642.1"/>
    </source>
</evidence>
<dbReference type="AlphaFoldDB" id="A0A0M9WAP5"/>
<comment type="caution">
    <text evidence="1">The sequence shown here is derived from an EMBL/GenBank/DDBJ whole genome shotgun (WGS) entry which is preliminary data.</text>
</comment>
<gene>
    <name evidence="1" type="ORF">ACN38_g11557</name>
</gene>
<protein>
    <submittedName>
        <fullName evidence="1">Uncharacterized protein</fullName>
    </submittedName>
</protein>
<sequence>MESIVQTDQTKRGSYQSGKIFHSHILSRAAFAHTLLHPKEGCSDAIENLSWYATCFPQALASVNHCNSHLLPSPKETRYLGKLGPSQYCHRTVEMAQSPYHDDFLSQPEEPATWENNSQSAPTAGCFIQVLDFEVIGLLDKWFSKTLMQPTRVQIYISNNCVAYHQNQPQHSEVTTSPKL</sequence>
<accession>A0A0M9WAP5</accession>
<reference evidence="1 2" key="1">
    <citation type="submission" date="2015-08" db="EMBL/GenBank/DDBJ databases">
        <title>Genome sequencing of Penicillium nordicum.</title>
        <authorList>
            <person name="Nguyen H.D."/>
            <person name="Seifert K.A."/>
        </authorList>
    </citation>
    <scope>NUCLEOTIDE SEQUENCE [LARGE SCALE GENOMIC DNA]</scope>
    <source>
        <strain evidence="1 2">DAOMC 185683</strain>
    </source>
</reference>